<proteinExistence type="predicted"/>
<feature type="domain" description="RanBD1" evidence="9">
    <location>
        <begin position="1415"/>
        <end position="1551"/>
    </location>
</feature>
<dbReference type="PROSITE" id="PS00518">
    <property type="entry name" value="ZF_RING_1"/>
    <property type="match status" value="1"/>
</dbReference>
<feature type="region of interest" description="Disordered" evidence="6">
    <location>
        <begin position="802"/>
        <end position="833"/>
    </location>
</feature>
<dbReference type="Gene3D" id="2.30.29.30">
    <property type="entry name" value="Pleckstrin-homology domain (PH domain)/Phosphotyrosine-binding domain (PTB)"/>
    <property type="match status" value="1"/>
</dbReference>
<evidence type="ECO:0008006" key="12">
    <source>
        <dbReference type="Google" id="ProtNLM"/>
    </source>
</evidence>
<feature type="domain" description="RING-type" evidence="7">
    <location>
        <begin position="7"/>
        <end position="69"/>
    </location>
</feature>
<evidence type="ECO:0000256" key="4">
    <source>
        <dbReference type="PROSITE-ProRule" id="PRU00024"/>
    </source>
</evidence>
<dbReference type="STRING" id="75743.A0A401PJC3"/>
<dbReference type="OrthoDB" id="252722at2759"/>
<evidence type="ECO:0000259" key="9">
    <source>
        <dbReference type="PROSITE" id="PS50196"/>
    </source>
</evidence>
<keyword evidence="11" id="KW-1185">Reference proteome</keyword>
<dbReference type="Gene3D" id="3.30.40.10">
    <property type="entry name" value="Zinc/RING finger domain, C3HC4 (zinc finger)"/>
    <property type="match status" value="1"/>
</dbReference>
<dbReference type="Pfam" id="PF00638">
    <property type="entry name" value="Ran_BP1"/>
    <property type="match status" value="1"/>
</dbReference>
<evidence type="ECO:0000313" key="11">
    <source>
        <dbReference type="Proteomes" id="UP000288216"/>
    </source>
</evidence>
<dbReference type="InterPro" id="IPR011993">
    <property type="entry name" value="PH-like_dom_sf"/>
</dbReference>
<dbReference type="SUPFAM" id="SSF50729">
    <property type="entry name" value="PH domain-like"/>
    <property type="match status" value="1"/>
</dbReference>
<evidence type="ECO:0000256" key="1">
    <source>
        <dbReference type="ARBA" id="ARBA00022723"/>
    </source>
</evidence>
<dbReference type="PANTHER" id="PTHR24103">
    <property type="entry name" value="E3 UBIQUITIN-PROTEIN LIGASE TRIM"/>
    <property type="match status" value="1"/>
</dbReference>
<dbReference type="InterPro" id="IPR027370">
    <property type="entry name" value="Znf-RING_euk"/>
</dbReference>
<dbReference type="Pfam" id="PF13445">
    <property type="entry name" value="zf-RING_UBOX"/>
    <property type="match status" value="1"/>
</dbReference>
<dbReference type="InterPro" id="IPR001841">
    <property type="entry name" value="Znf_RING"/>
</dbReference>
<dbReference type="PROSITE" id="PS50196">
    <property type="entry name" value="RANBD1"/>
    <property type="match status" value="1"/>
</dbReference>
<name>A0A401PJC3_SCYTO</name>
<dbReference type="SMART" id="SM00184">
    <property type="entry name" value="RING"/>
    <property type="match status" value="1"/>
</dbReference>
<evidence type="ECO:0000259" key="7">
    <source>
        <dbReference type="PROSITE" id="PS50089"/>
    </source>
</evidence>
<dbReference type="SMART" id="SM00160">
    <property type="entry name" value="RanBD"/>
    <property type="match status" value="1"/>
</dbReference>
<dbReference type="Gene3D" id="1.10.10.2360">
    <property type="match status" value="1"/>
</dbReference>
<keyword evidence="2 4" id="KW-0863">Zinc-finger</keyword>
<feature type="region of interest" description="Disordered" evidence="6">
    <location>
        <begin position="102"/>
        <end position="137"/>
    </location>
</feature>
<dbReference type="SUPFAM" id="SSF57850">
    <property type="entry name" value="RING/U-box"/>
    <property type="match status" value="1"/>
</dbReference>
<dbReference type="InterPro" id="IPR017907">
    <property type="entry name" value="Znf_RING_CS"/>
</dbReference>
<dbReference type="InterPro" id="IPR000315">
    <property type="entry name" value="Znf_B-box"/>
</dbReference>
<evidence type="ECO:0000256" key="3">
    <source>
        <dbReference type="ARBA" id="ARBA00022833"/>
    </source>
</evidence>
<dbReference type="SUPFAM" id="SSF57845">
    <property type="entry name" value="B-box zinc-binding domain"/>
    <property type="match status" value="1"/>
</dbReference>
<dbReference type="CDD" id="cd19756">
    <property type="entry name" value="Bbox2"/>
    <property type="match status" value="1"/>
</dbReference>
<evidence type="ECO:0000256" key="5">
    <source>
        <dbReference type="SAM" id="Coils"/>
    </source>
</evidence>
<gene>
    <name evidence="10" type="ORF">scyTo_0006682</name>
</gene>
<accession>A0A401PJC3</accession>
<dbReference type="Pfam" id="PF00643">
    <property type="entry name" value="zf-B_box"/>
    <property type="match status" value="1"/>
</dbReference>
<feature type="compositionally biased region" description="Polar residues" evidence="6">
    <location>
        <begin position="815"/>
        <end position="828"/>
    </location>
</feature>
<dbReference type="InterPro" id="IPR022011">
    <property type="entry name" value="IR1-M"/>
</dbReference>
<comment type="caution">
    <text evidence="10">The sequence shown here is derived from an EMBL/GenBank/DDBJ whole genome shotgun (WGS) entry which is preliminary data.</text>
</comment>
<reference evidence="10 11" key="1">
    <citation type="journal article" date="2018" name="Nat. Ecol. Evol.">
        <title>Shark genomes provide insights into elasmobranch evolution and the origin of vertebrates.</title>
        <authorList>
            <person name="Hara Y"/>
            <person name="Yamaguchi K"/>
            <person name="Onimaru K"/>
            <person name="Kadota M"/>
            <person name="Koyanagi M"/>
            <person name="Keeley SD"/>
            <person name="Tatsumi K"/>
            <person name="Tanaka K"/>
            <person name="Motone F"/>
            <person name="Kageyama Y"/>
            <person name="Nozu R"/>
            <person name="Adachi N"/>
            <person name="Nishimura O"/>
            <person name="Nakagawa R"/>
            <person name="Tanegashima C"/>
            <person name="Kiyatake I"/>
            <person name="Matsumoto R"/>
            <person name="Murakumo K"/>
            <person name="Nishida K"/>
            <person name="Terakita A"/>
            <person name="Kuratani S"/>
            <person name="Sato K"/>
            <person name="Hyodo S Kuraku.S."/>
        </authorList>
    </citation>
    <scope>NUCLEOTIDE SEQUENCE [LARGE SCALE GENOMIC DNA]</scope>
</reference>
<feature type="compositionally biased region" description="Polar residues" evidence="6">
    <location>
        <begin position="483"/>
        <end position="504"/>
    </location>
</feature>
<dbReference type="EMBL" id="BFAA01002295">
    <property type="protein sequence ID" value="GCB73227.1"/>
    <property type="molecule type" value="Genomic_DNA"/>
</dbReference>
<evidence type="ECO:0000256" key="6">
    <source>
        <dbReference type="SAM" id="MobiDB-lite"/>
    </source>
</evidence>
<dbReference type="PROSITE" id="PS50089">
    <property type="entry name" value="ZF_RING_2"/>
    <property type="match status" value="1"/>
</dbReference>
<sequence>MEASLTCAVCLSVFENPTTLPVCSHNFCKKCILECVTKSFSHSLGYSSGGSSSNNNIWRNSQLECPLCRKSNFVAEGAVNLPGNTTLAEVVKLFRSQQQQQTAGAGLEDGEQEEEVGEAGGARPPRAPAPGPGESELCQRHPQRKLQLFCKVCKQLACGQCVSENHRGVFHAVNLVDMIYQEEKLVYFNNLRELRQLNNRLKVEIEDTPSDNEYILDYEKEVVQTKFYTILEKVELKRKQLLDEIENQKQRKEAERKIRLEGKRTQKERIEEYLKECEGLVNECNPVNFLKVACDLNERVKSNLAIVLPTLEKHDELTALQPHQFLIKPVMDSISALQLTKETAKLDSITVPGNTAGKPCTDSYRFKATLKMWKQPKDLIEAKFSPENVIEFGHRDHLWCISSKDEYQDMSLEELRYKHYQSSRKDWNCFVAEEYSDNENGPEPSVSSLSTEVLKTPVQQPQAKLFSFGQSIKKVKKKFRGNNSGNFESRLPSSSGSVTSIPAASNSQMSLSNSSEKLKQKHDPIPSLAQSKTTSSITSSVGSLATATATASLPAALSSCTTVTGNEKTAECQQKPLPSSASGFMVAKCSGSPSAQKNSSIFSNFSTGPVNPAITSGSSQFAMASSAFTLGNILASKTGNQRPLPISASLAFEKLNSCSTTSNSTSSLTSVLHCKTTCDPPGTHINHQNGQATCHTSSACNSKVLSDSTGTETTFRSDYVTEQSSQENSPFAFRTSAPLGDQGKSAQLFPLFDHRIEKLKFPFNLIPHTKPATKSSESLRNPESLTSVTHSVVGRDVFKPFTLGQVSRGDDPNERQFSSATSRSTTVSPDCKSDDAGIAMPALSLFALPPSDSTSNPTPFEQNFLTSQSSIVPLKSVTSSAESPHVFSRIHSTGSNFVDFTAGFSKEPSSAASQLQSTAIADDVNKMKEMLASEISINGEPVVLRGWKSLAPAATSVAAGDVSDPFTFTQVSRSDVPNLNEKPFLSTVGGSISPSSGFKLKWPGVVRSAPSLLASTLLVSASSSSSSFSIPVAQNVLPTQSRIKPLNPFASCAETAPVFTGTNSTDTSDMACTASFSRALSSAVSQQQSTVTPAEVSEVHEVRTSAVQLTAEPSKLDRAHPCSLKCEDLAHAISRQQGSDRASSDSGDETCELKETSLVEMLTPKPELFHRTESAGSACVYFRPVFGNYLSSVSQQQTQVATIDVGIKTCKTKEASAFEVPLNKQLSVIEKGSAPLLQLNNTTPTCENPLARFSHNINKEGKEPLIFSYKSSDVQVSQVSEDPGPSKVEQDSAVTNNQCHVEHEDSTSAKEDSSHCTKRWTNTEALNLSHKGDSVFMSQTAESYSSSFSEANNCRTKEDMQRAAISHSRFTAPSGVFCPVFTFGASSDFQFKLGASNLANSTGQQQNNRGDCKALHKPMFPLPPPVYHPLAGLDAENVLFSNRAKLYCFERTSSQWKERAFGEIRVLENKVTKLPRLVMWNAINKCCANHWITGDLELKHPKTSNHTWTWRALDYSENKQALLEFAVHFKLKEMAQVFKQVVERVQNTTEVSRLTEKVWCCSAENEKIDQNGDDTPTPLVGAFELEHEGQFLRGTEEQKEEESDEDVVMLREVTPTAEQRALALELLLPPTFFCYKNTPGYQSSDDEVP</sequence>
<dbReference type="InterPro" id="IPR050143">
    <property type="entry name" value="TRIM/RBCC"/>
</dbReference>
<dbReference type="Gene3D" id="3.30.160.60">
    <property type="entry name" value="Classic Zinc Finger"/>
    <property type="match status" value="1"/>
</dbReference>
<organism evidence="10 11">
    <name type="scientific">Scyliorhinus torazame</name>
    <name type="common">Cloudy catshark</name>
    <name type="synonym">Catulus torazame</name>
    <dbReference type="NCBI Taxonomy" id="75743"/>
    <lineage>
        <taxon>Eukaryota</taxon>
        <taxon>Metazoa</taxon>
        <taxon>Chordata</taxon>
        <taxon>Craniata</taxon>
        <taxon>Vertebrata</taxon>
        <taxon>Chondrichthyes</taxon>
        <taxon>Elasmobranchii</taxon>
        <taxon>Galeomorphii</taxon>
        <taxon>Galeoidea</taxon>
        <taxon>Carcharhiniformes</taxon>
        <taxon>Scyliorhinidae</taxon>
        <taxon>Scyliorhinus</taxon>
    </lineage>
</organism>
<evidence type="ECO:0000313" key="10">
    <source>
        <dbReference type="EMBL" id="GCB73227.1"/>
    </source>
</evidence>
<feature type="compositionally biased region" description="Acidic residues" evidence="6">
    <location>
        <begin position="108"/>
        <end position="117"/>
    </location>
</feature>
<dbReference type="Proteomes" id="UP000288216">
    <property type="component" value="Unassembled WGS sequence"/>
</dbReference>
<dbReference type="PROSITE" id="PS50119">
    <property type="entry name" value="ZF_BBOX"/>
    <property type="match status" value="1"/>
</dbReference>
<keyword evidence="3" id="KW-0862">Zinc</keyword>
<protein>
    <recommendedName>
        <fullName evidence="12">RING-type domain-containing protein</fullName>
    </recommendedName>
</protein>
<dbReference type="InterPro" id="IPR000156">
    <property type="entry name" value="Ran_bind_dom"/>
</dbReference>
<evidence type="ECO:0000259" key="8">
    <source>
        <dbReference type="PROSITE" id="PS50119"/>
    </source>
</evidence>
<keyword evidence="5" id="KW-0175">Coiled coil</keyword>
<dbReference type="GO" id="GO:0008270">
    <property type="term" value="F:zinc ion binding"/>
    <property type="evidence" value="ECO:0007669"/>
    <property type="project" value="UniProtKB-KW"/>
</dbReference>
<feature type="domain" description="B box-type" evidence="8">
    <location>
        <begin position="133"/>
        <end position="178"/>
    </location>
</feature>
<evidence type="ECO:0000256" key="2">
    <source>
        <dbReference type="ARBA" id="ARBA00022771"/>
    </source>
</evidence>
<dbReference type="InterPro" id="IPR013083">
    <property type="entry name" value="Znf_RING/FYVE/PHD"/>
</dbReference>
<dbReference type="Pfam" id="PF12185">
    <property type="entry name" value="IR1-M"/>
    <property type="match status" value="1"/>
</dbReference>
<feature type="coiled-coil region" evidence="5">
    <location>
        <begin position="231"/>
        <end position="283"/>
    </location>
</feature>
<feature type="compositionally biased region" description="Low complexity" evidence="6">
    <location>
        <begin position="505"/>
        <end position="515"/>
    </location>
</feature>
<feature type="region of interest" description="Disordered" evidence="6">
    <location>
        <begin position="483"/>
        <end position="533"/>
    </location>
</feature>
<keyword evidence="1" id="KW-0479">Metal-binding</keyword>